<comment type="caution">
    <text evidence="7">The sequence shown here is derived from an EMBL/GenBank/DDBJ whole genome shotgun (WGS) entry which is preliminary data.</text>
</comment>
<dbReference type="InterPro" id="IPR033911">
    <property type="entry name" value="MetRS_core"/>
</dbReference>
<keyword evidence="2" id="KW-0547">Nucleotide-binding</keyword>
<dbReference type="Pfam" id="PF09334">
    <property type="entry name" value="tRNA-synt_1g"/>
    <property type="match status" value="1"/>
</dbReference>
<gene>
    <name evidence="7" type="ORF">S01H1_71485</name>
</gene>
<keyword evidence="1" id="KW-0436">Ligase</keyword>
<evidence type="ECO:0000313" key="7">
    <source>
        <dbReference type="EMBL" id="GAG28665.1"/>
    </source>
</evidence>
<reference evidence="7" key="1">
    <citation type="journal article" date="2014" name="Front. Microbiol.">
        <title>High frequency of phylogenetically diverse reductive dehalogenase-homologous genes in deep subseafloor sedimentary metagenomes.</title>
        <authorList>
            <person name="Kawai M."/>
            <person name="Futagami T."/>
            <person name="Toyoda A."/>
            <person name="Takaki Y."/>
            <person name="Nishi S."/>
            <person name="Hori S."/>
            <person name="Arai W."/>
            <person name="Tsubouchi T."/>
            <person name="Morono Y."/>
            <person name="Uchiyama I."/>
            <person name="Ito T."/>
            <person name="Fujiyama A."/>
            <person name="Inagaki F."/>
            <person name="Takami H."/>
        </authorList>
    </citation>
    <scope>NUCLEOTIDE SEQUENCE</scope>
    <source>
        <strain evidence="7">Expedition CK06-06</strain>
    </source>
</reference>
<dbReference type="PANTHER" id="PTHR45765:SF1">
    <property type="entry name" value="METHIONINE--TRNA LIGASE, CYTOPLASMIC"/>
    <property type="match status" value="1"/>
</dbReference>
<dbReference type="EMBL" id="BARS01047602">
    <property type="protein sequence ID" value="GAG28665.1"/>
    <property type="molecule type" value="Genomic_DNA"/>
</dbReference>
<dbReference type="AlphaFoldDB" id="X0WDE3"/>
<feature type="non-terminal residue" evidence="7">
    <location>
        <position position="1"/>
    </location>
</feature>
<evidence type="ECO:0000256" key="4">
    <source>
        <dbReference type="ARBA" id="ARBA00022917"/>
    </source>
</evidence>
<protein>
    <recommendedName>
        <fullName evidence="6">Methionyl/Leucyl tRNA synthetase domain-containing protein</fullName>
    </recommendedName>
</protein>
<dbReference type="SUPFAM" id="SSF52374">
    <property type="entry name" value="Nucleotidylyl transferase"/>
    <property type="match status" value="1"/>
</dbReference>
<evidence type="ECO:0000259" key="6">
    <source>
        <dbReference type="Pfam" id="PF09334"/>
    </source>
</evidence>
<keyword evidence="4" id="KW-0648">Protein biosynthesis</keyword>
<keyword evidence="5" id="KW-0030">Aminoacyl-tRNA synthetase</keyword>
<feature type="domain" description="Methionyl/Leucyl tRNA synthetase" evidence="6">
    <location>
        <begin position="2"/>
        <end position="228"/>
    </location>
</feature>
<dbReference type="GO" id="GO:0004825">
    <property type="term" value="F:methionine-tRNA ligase activity"/>
    <property type="evidence" value="ECO:0007669"/>
    <property type="project" value="InterPro"/>
</dbReference>
<dbReference type="GO" id="GO:0005524">
    <property type="term" value="F:ATP binding"/>
    <property type="evidence" value="ECO:0007669"/>
    <property type="project" value="UniProtKB-KW"/>
</dbReference>
<proteinExistence type="predicted"/>
<dbReference type="PRINTS" id="PR01041">
    <property type="entry name" value="TRNASYNTHMET"/>
</dbReference>
<evidence type="ECO:0000256" key="2">
    <source>
        <dbReference type="ARBA" id="ARBA00022741"/>
    </source>
</evidence>
<accession>X0WDE3</accession>
<name>X0WDE3_9ZZZZ</name>
<dbReference type="Gene3D" id="3.40.50.620">
    <property type="entry name" value="HUPs"/>
    <property type="match status" value="1"/>
</dbReference>
<keyword evidence="3" id="KW-0067">ATP-binding</keyword>
<evidence type="ECO:0000256" key="1">
    <source>
        <dbReference type="ARBA" id="ARBA00022598"/>
    </source>
</evidence>
<feature type="non-terminal residue" evidence="7">
    <location>
        <position position="244"/>
    </location>
</feature>
<organism evidence="7">
    <name type="scientific">marine sediment metagenome</name>
    <dbReference type="NCBI Taxonomy" id="412755"/>
    <lineage>
        <taxon>unclassified sequences</taxon>
        <taxon>metagenomes</taxon>
        <taxon>ecological metagenomes</taxon>
    </lineage>
</organism>
<sequence>NTTDLIDPYCTICGEKPVRKLSRHYFFKLSKFSDKLRKWFENNKELQPEIINYLKNWIKEGLKDWDISRDGPYFGFKIPDEENLYYYVWLDAPIGYISSFANTLNRDVKKAEKEWNKSRIIHFIGKDIIYFHFLFWPAMLMGADFSLPDNLVVHGFLTVNKEKMSKSRGTFFTAEEFGNKYDPEYLRFYYGKVLSRKLADVDLSFDDFRNSINNELVGNLGNFCYRVLSFTNKFFNSSVKEIDE</sequence>
<dbReference type="GO" id="GO:0005829">
    <property type="term" value="C:cytosol"/>
    <property type="evidence" value="ECO:0007669"/>
    <property type="project" value="TreeGrafter"/>
</dbReference>
<evidence type="ECO:0000256" key="5">
    <source>
        <dbReference type="ARBA" id="ARBA00023146"/>
    </source>
</evidence>
<dbReference type="GO" id="GO:0006431">
    <property type="term" value="P:methionyl-tRNA aminoacylation"/>
    <property type="evidence" value="ECO:0007669"/>
    <property type="project" value="InterPro"/>
</dbReference>
<dbReference type="PANTHER" id="PTHR45765">
    <property type="entry name" value="METHIONINE--TRNA LIGASE"/>
    <property type="match status" value="1"/>
</dbReference>
<dbReference type="InterPro" id="IPR015413">
    <property type="entry name" value="Methionyl/Leucyl_tRNA_Synth"/>
</dbReference>
<dbReference type="InterPro" id="IPR023458">
    <property type="entry name" value="Met-tRNA_ligase_1"/>
</dbReference>
<dbReference type="InterPro" id="IPR014729">
    <property type="entry name" value="Rossmann-like_a/b/a_fold"/>
</dbReference>
<evidence type="ECO:0000256" key="3">
    <source>
        <dbReference type="ARBA" id="ARBA00022840"/>
    </source>
</evidence>